<feature type="region of interest" description="Disordered" evidence="3">
    <location>
        <begin position="66"/>
        <end position="126"/>
    </location>
</feature>
<dbReference type="InterPro" id="IPR007577">
    <property type="entry name" value="GlycoTrfase_DXD_sugar-bd_CS"/>
</dbReference>
<accession>A0A0J1B6V1</accession>
<evidence type="ECO:0000256" key="3">
    <source>
        <dbReference type="SAM" id="MobiDB-lite"/>
    </source>
</evidence>
<feature type="transmembrane region" description="Helical" evidence="4">
    <location>
        <begin position="393"/>
        <end position="411"/>
    </location>
</feature>
<dbReference type="PANTHER" id="PTHR32385">
    <property type="entry name" value="MANNOSYL PHOSPHORYLINOSITOL CERAMIDE SYNTHASE"/>
    <property type="match status" value="1"/>
</dbReference>
<dbReference type="Gene3D" id="3.90.550.20">
    <property type="match status" value="1"/>
</dbReference>
<dbReference type="PANTHER" id="PTHR32385:SF15">
    <property type="entry name" value="INOSITOL PHOSPHOCERAMIDE MANNOSYLTRANSFERASE 1"/>
    <property type="match status" value="1"/>
</dbReference>
<feature type="region of interest" description="Disordered" evidence="3">
    <location>
        <begin position="491"/>
        <end position="584"/>
    </location>
</feature>
<feature type="compositionally biased region" description="Basic and acidic residues" evidence="3">
    <location>
        <begin position="83"/>
        <end position="99"/>
    </location>
</feature>
<dbReference type="AlphaFoldDB" id="A0A0J1B6V1"/>
<comment type="similarity">
    <text evidence="1">Belongs to the glycosyltransferase 32 family.</text>
</comment>
<dbReference type="RefSeq" id="XP_018279935.1">
    <property type="nucleotide sequence ID" value="XM_018426580.1"/>
</dbReference>
<dbReference type="SUPFAM" id="SSF53448">
    <property type="entry name" value="Nucleotide-diphospho-sugar transferases"/>
    <property type="match status" value="1"/>
</dbReference>
<keyword evidence="6" id="KW-1185">Reference proteome</keyword>
<evidence type="ECO:0000256" key="2">
    <source>
        <dbReference type="ARBA" id="ARBA00022679"/>
    </source>
</evidence>
<keyword evidence="4" id="KW-1133">Transmembrane helix</keyword>
<dbReference type="FunFam" id="3.90.550.20:FF:000005">
    <property type="entry name" value="Unplaced genomic scaffold supercont1.17, whole genome shotgun sequence"/>
    <property type="match status" value="1"/>
</dbReference>
<feature type="compositionally biased region" description="Low complexity" evidence="3">
    <location>
        <begin position="554"/>
        <end position="567"/>
    </location>
</feature>
<feature type="compositionally biased region" description="Basic and acidic residues" evidence="3">
    <location>
        <begin position="543"/>
        <end position="552"/>
    </location>
</feature>
<evidence type="ECO:0000256" key="1">
    <source>
        <dbReference type="ARBA" id="ARBA00009003"/>
    </source>
</evidence>
<name>A0A0J1B6V1_9TREE</name>
<dbReference type="EMBL" id="KQ087195">
    <property type="protein sequence ID" value="KLT43444.1"/>
    <property type="molecule type" value="Genomic_DNA"/>
</dbReference>
<evidence type="ECO:0008006" key="7">
    <source>
        <dbReference type="Google" id="ProtNLM"/>
    </source>
</evidence>
<dbReference type="GeneID" id="28987183"/>
<dbReference type="Pfam" id="PF04488">
    <property type="entry name" value="Gly_transf_sug"/>
    <property type="match status" value="1"/>
</dbReference>
<evidence type="ECO:0000313" key="5">
    <source>
        <dbReference type="EMBL" id="KLT43444.1"/>
    </source>
</evidence>
<dbReference type="GO" id="GO:0016020">
    <property type="term" value="C:membrane"/>
    <property type="evidence" value="ECO:0007669"/>
    <property type="project" value="GOC"/>
</dbReference>
<sequence length="584" mass="65255">MSNPTRRAGAKKKAVWRRPLVIFAVLIFLVLAGTVVVLSTVKAYFGVDPAAFLSEDEVPWRPEDVIAPLRDPAPAPDASAEESNAKAKRAEEDFGKILDGDVADTDDAPAGADMGTEPQTETDSEVEWGLDGKGTGGYWMRQDWEGKVEDTHSWERLYNVTTRDGEKIPRIIHQTWKSDVLPDKWRKSFRECREGMPDYEYMLWTDELSLQFIKEKYPAQLQMYESYPHAIQRADAIRYFILHHFGGIYMDLDIGCRRRMDPLLQGDWEVVLPVTKPVGVSNDLIFSSKGSAFMDDTVHGLAAFNHFYVMHYPTVMFSTGPMFLSAQLGIYSNAHPVTSSNPVRQVRVLPKSLYGKNVPQADVPHSFFSHFYGSSWHANDAGFITWLGKWGKGLMYVGAVVLVVMVLRLIWTRMRRKSGPQYMMLPVFEDGRGTPTSSAPLSPVSDTPPALGDALRRAGNMILAAPAALAHGSRRQKGWLYFVPWKQAPTGNRRRTASEASQLPRRPHSVSNSLSLAPVAYSDHPHAPPPPPYDAEMDAVDAFLKDNGHEDEASSQASGSASGSTGARQRDEWREGKWGDWRQD</sequence>
<keyword evidence="4" id="KW-0472">Membrane</keyword>
<keyword evidence="4" id="KW-0812">Transmembrane</keyword>
<proteinExistence type="inferred from homology"/>
<dbReference type="InterPro" id="IPR029044">
    <property type="entry name" value="Nucleotide-diphossugar_trans"/>
</dbReference>
<keyword evidence="2" id="KW-0808">Transferase</keyword>
<dbReference type="STRING" id="879819.A0A0J1B6V1"/>
<dbReference type="InterPro" id="IPR051706">
    <property type="entry name" value="Glycosyltransferase_domain"/>
</dbReference>
<dbReference type="GO" id="GO:0051999">
    <property type="term" value="P:mannosyl-inositol phosphorylceramide biosynthetic process"/>
    <property type="evidence" value="ECO:0007669"/>
    <property type="project" value="TreeGrafter"/>
</dbReference>
<dbReference type="OrthoDB" id="3647at2759"/>
<reference evidence="5 6" key="1">
    <citation type="submission" date="2015-03" db="EMBL/GenBank/DDBJ databases">
        <title>Genomics and transcriptomics of the oil-accumulating basidiomycete yeast T. oleaginosus allow insights into substrate utilization and the diverse evolutionary trajectories of mating systems in fungi.</title>
        <authorList>
            <consortium name="DOE Joint Genome Institute"/>
            <person name="Kourist R."/>
            <person name="Kracht O."/>
            <person name="Bracharz F."/>
            <person name="Lipzen A."/>
            <person name="Nolan M."/>
            <person name="Ohm R."/>
            <person name="Grigoriev I."/>
            <person name="Sun S."/>
            <person name="Heitman J."/>
            <person name="Bruck T."/>
            <person name="Nowrousian M."/>
        </authorList>
    </citation>
    <scope>NUCLEOTIDE SEQUENCE [LARGE SCALE GENOMIC DNA]</scope>
    <source>
        <strain evidence="5 6">IBC0246</strain>
    </source>
</reference>
<protein>
    <recommendedName>
        <fullName evidence="7">Glycosyltransferase family 32 protein</fullName>
    </recommendedName>
</protein>
<dbReference type="GO" id="GO:0000030">
    <property type="term" value="F:mannosyltransferase activity"/>
    <property type="evidence" value="ECO:0007669"/>
    <property type="project" value="TreeGrafter"/>
</dbReference>
<evidence type="ECO:0000256" key="4">
    <source>
        <dbReference type="SAM" id="Phobius"/>
    </source>
</evidence>
<feature type="compositionally biased region" description="Basic and acidic residues" evidence="3">
    <location>
        <begin position="568"/>
        <end position="584"/>
    </location>
</feature>
<dbReference type="Proteomes" id="UP000053611">
    <property type="component" value="Unassembled WGS sequence"/>
</dbReference>
<organism evidence="5 6">
    <name type="scientific">Cutaneotrichosporon oleaginosum</name>
    <dbReference type="NCBI Taxonomy" id="879819"/>
    <lineage>
        <taxon>Eukaryota</taxon>
        <taxon>Fungi</taxon>
        <taxon>Dikarya</taxon>
        <taxon>Basidiomycota</taxon>
        <taxon>Agaricomycotina</taxon>
        <taxon>Tremellomycetes</taxon>
        <taxon>Trichosporonales</taxon>
        <taxon>Trichosporonaceae</taxon>
        <taxon>Cutaneotrichosporon</taxon>
    </lineage>
</organism>
<evidence type="ECO:0000313" key="6">
    <source>
        <dbReference type="Proteomes" id="UP000053611"/>
    </source>
</evidence>
<gene>
    <name evidence="5" type="ORF">CC85DRAFT_327382</name>
</gene>